<feature type="domain" description="DNA-binding protein H-NS-like C-terminal" evidence="2">
    <location>
        <begin position="79"/>
        <end position="122"/>
    </location>
</feature>
<evidence type="ECO:0000313" key="4">
    <source>
        <dbReference type="Proteomes" id="UP000027215"/>
    </source>
</evidence>
<dbReference type="PATRIC" id="fig|155920.8.peg.3166"/>
<keyword evidence="1" id="KW-0175">Coiled coil</keyword>
<accession>A0A060HD37</accession>
<dbReference type="AlphaFoldDB" id="A0A060HD37"/>
<reference evidence="3 4" key="1">
    <citation type="submission" date="2013-08" db="EMBL/GenBank/DDBJ databases">
        <authorList>
            <person name="Stouthamer R."/>
            <person name="Nunney L."/>
        </authorList>
    </citation>
    <scope>NUCLEOTIDE SEQUENCE [LARGE SCALE GENOMIC DNA]</scope>
    <source>
        <strain evidence="4">ann-1</strain>
    </source>
</reference>
<dbReference type="RefSeq" id="WP_020852461.1">
    <property type="nucleotide sequence ID" value="NZ_CP006696.1"/>
</dbReference>
<dbReference type="InterPro" id="IPR027444">
    <property type="entry name" value="H-NS_C_dom"/>
</dbReference>
<dbReference type="KEGG" id="xfs:D934_13370"/>
<dbReference type="Pfam" id="PF00816">
    <property type="entry name" value="Histone_HNS"/>
    <property type="match status" value="1"/>
</dbReference>
<dbReference type="HOGENOM" id="CLU_121474_0_0_6"/>
<sequence length="134" mass="14983">MNDTTSSSLDLIAQTKIKLTEELHKLEEQEAQLRQAQANDAFLDIINAINTFGTHFNVKQKSEITALVKEVTPPRKAPSKAKREAPIKYWLPHSGATWSGRGKIPKPFEAWIGTAAYTAWKAKHPDEKFPAFPG</sequence>
<dbReference type="Proteomes" id="UP000027215">
    <property type="component" value="Chromosome"/>
</dbReference>
<feature type="coiled-coil region" evidence="1">
    <location>
        <begin position="9"/>
        <end position="39"/>
    </location>
</feature>
<proteinExistence type="predicted"/>
<dbReference type="SMART" id="SM00528">
    <property type="entry name" value="HNS"/>
    <property type="match status" value="1"/>
</dbReference>
<dbReference type="EMBL" id="CP006696">
    <property type="protein sequence ID" value="AIC10837.1"/>
    <property type="molecule type" value="Genomic_DNA"/>
</dbReference>
<dbReference type="GO" id="GO:0003677">
    <property type="term" value="F:DNA binding"/>
    <property type="evidence" value="ECO:0007669"/>
    <property type="project" value="InterPro"/>
</dbReference>
<name>A0A060HD37_XYLFS</name>
<organism evidence="3 4">
    <name type="scientific">Xylella fastidiosa subsp. sandyi Ann-1</name>
    <dbReference type="NCBI Taxonomy" id="155920"/>
    <lineage>
        <taxon>Bacteria</taxon>
        <taxon>Pseudomonadati</taxon>
        <taxon>Pseudomonadota</taxon>
        <taxon>Gammaproteobacteria</taxon>
        <taxon>Lysobacterales</taxon>
        <taxon>Lysobacteraceae</taxon>
        <taxon>Xylella</taxon>
    </lineage>
</organism>
<protein>
    <submittedName>
        <fullName evidence="3">Virulence regulator</fullName>
    </submittedName>
</protein>
<dbReference type="Gene3D" id="3.30.160.510">
    <property type="entry name" value="Histone-like nucleoid-structuring protein H-NS"/>
    <property type="match status" value="1"/>
</dbReference>
<evidence type="ECO:0000313" key="3">
    <source>
        <dbReference type="EMBL" id="AIC10837.1"/>
    </source>
</evidence>
<evidence type="ECO:0000256" key="1">
    <source>
        <dbReference type="SAM" id="Coils"/>
    </source>
</evidence>
<dbReference type="SUPFAM" id="SSF81273">
    <property type="entry name" value="H-NS histone-like proteins"/>
    <property type="match status" value="1"/>
</dbReference>
<gene>
    <name evidence="3" type="ORF">D934_13370</name>
</gene>
<evidence type="ECO:0000259" key="2">
    <source>
        <dbReference type="SMART" id="SM00528"/>
    </source>
</evidence>